<dbReference type="SUPFAM" id="SSF56935">
    <property type="entry name" value="Porins"/>
    <property type="match status" value="1"/>
</dbReference>
<proteinExistence type="predicted"/>
<keyword evidence="15" id="KW-1185">Reference proteome</keyword>
<keyword evidence="10" id="KW-0472">Membrane</keyword>
<feature type="compositionally biased region" description="Polar residues" evidence="12">
    <location>
        <begin position="1"/>
        <end position="10"/>
    </location>
</feature>
<accession>A0ABU5GN29</accession>
<evidence type="ECO:0000256" key="5">
    <source>
        <dbReference type="ARBA" id="ARBA00022692"/>
    </source>
</evidence>
<keyword evidence="3" id="KW-1134">Transmembrane beta strand</keyword>
<dbReference type="InterPro" id="IPR039426">
    <property type="entry name" value="TonB-dep_rcpt-like"/>
</dbReference>
<evidence type="ECO:0000256" key="4">
    <source>
        <dbReference type="ARBA" id="ARBA00022496"/>
    </source>
</evidence>
<keyword evidence="5" id="KW-0812">Transmembrane</keyword>
<sequence length="458" mass="51374">MRQEVSSPLTRAQLHGNASLDNPAPNWPNHRIKTKPHLRLAYQHSIHYGDDDRITLGAYHTDTTFDLLGTLVPIEYRARDHGVSVRGEIKRTLGGRDNHFTWGFSHAQGSSNSQTYGPFVPPPSLSQLADPTPQQYEDIKATAEITQLYLENSYALTPRLALIAAAQAVTAKRKREIIALRNPSPQIPSSPFYQHFKNVDHSERYNGWSPKLGLLWQVNDHSQLYTNLSRSYEPPSLIEFYNDHGTTAAQKATTWEVGVRGGEQTHWDAAVFYSRVKNELLRIPHPDNSKPYMGGNIPRTVHAGLEFQLYGELSTEALPGTVDWGLSYTLNHFRHKNDDTFNNNRLPVIPQHFGSAHVNYQHPSGVYLGPDVEFASSVYADQANTLKAPGYGVVNFTLGYAHPSRRFTVFLNARNLADKHYAASTEFIAKPKPQAKTTQAAFNPGLERALFVGAKILW</sequence>
<comment type="subcellular location">
    <subcellularLocation>
        <location evidence="1">Cell outer membrane</location>
        <topology evidence="1">Multi-pass membrane protein</topology>
    </subcellularLocation>
</comment>
<keyword evidence="11" id="KW-0998">Cell outer membrane</keyword>
<feature type="domain" description="TonB-dependent receptor-like beta-barrel" evidence="13">
    <location>
        <begin position="35"/>
        <end position="416"/>
    </location>
</feature>
<keyword evidence="4" id="KW-0410">Iron transport</keyword>
<evidence type="ECO:0000256" key="10">
    <source>
        <dbReference type="ARBA" id="ARBA00023136"/>
    </source>
</evidence>
<evidence type="ECO:0000256" key="11">
    <source>
        <dbReference type="ARBA" id="ARBA00023237"/>
    </source>
</evidence>
<protein>
    <submittedName>
        <fullName evidence="14">TonB-dependent receptor</fullName>
    </submittedName>
</protein>
<dbReference type="Proteomes" id="UP001294570">
    <property type="component" value="Unassembled WGS sequence"/>
</dbReference>
<reference evidence="14 15" key="1">
    <citation type="submission" date="2023-12" db="EMBL/GenBank/DDBJ databases">
        <title>Denitrificimonas halotolerans sp. nov.,a novel species isolated from landfill leachate.</title>
        <authorList>
            <person name="Wang S."/>
        </authorList>
    </citation>
    <scope>NUCLEOTIDE SEQUENCE [LARGE SCALE GENOMIC DNA]</scope>
    <source>
        <strain evidence="14 15">JX-1</strain>
    </source>
</reference>
<dbReference type="InterPro" id="IPR036942">
    <property type="entry name" value="Beta-barrel_TonB_sf"/>
</dbReference>
<evidence type="ECO:0000259" key="13">
    <source>
        <dbReference type="Pfam" id="PF00593"/>
    </source>
</evidence>
<dbReference type="Pfam" id="PF00593">
    <property type="entry name" value="TonB_dep_Rec_b-barrel"/>
    <property type="match status" value="1"/>
</dbReference>
<evidence type="ECO:0000256" key="8">
    <source>
        <dbReference type="ARBA" id="ARBA00023065"/>
    </source>
</evidence>
<dbReference type="EMBL" id="JAXIVU010000001">
    <property type="protein sequence ID" value="MDY7218080.1"/>
    <property type="molecule type" value="Genomic_DNA"/>
</dbReference>
<comment type="caution">
    <text evidence="14">The sequence shown here is derived from an EMBL/GenBank/DDBJ whole genome shotgun (WGS) entry which is preliminary data.</text>
</comment>
<dbReference type="Gene3D" id="2.40.170.20">
    <property type="entry name" value="TonB-dependent receptor, beta-barrel domain"/>
    <property type="match status" value="1"/>
</dbReference>
<evidence type="ECO:0000313" key="14">
    <source>
        <dbReference type="EMBL" id="MDY7218080.1"/>
    </source>
</evidence>
<dbReference type="PANTHER" id="PTHR32552:SF68">
    <property type="entry name" value="FERRICHROME OUTER MEMBRANE TRANSPORTER_PHAGE RECEPTOR"/>
    <property type="match status" value="1"/>
</dbReference>
<evidence type="ECO:0000256" key="6">
    <source>
        <dbReference type="ARBA" id="ARBA00022729"/>
    </source>
</evidence>
<keyword evidence="7" id="KW-0408">Iron</keyword>
<organism evidence="14 15">
    <name type="scientific">Denitrificimonas halotolerans</name>
    <dbReference type="NCBI Taxonomy" id="3098930"/>
    <lineage>
        <taxon>Bacteria</taxon>
        <taxon>Pseudomonadati</taxon>
        <taxon>Pseudomonadota</taxon>
        <taxon>Gammaproteobacteria</taxon>
        <taxon>Pseudomonadales</taxon>
        <taxon>Pseudomonadaceae</taxon>
        <taxon>Denitrificimonas</taxon>
    </lineage>
</organism>
<evidence type="ECO:0000256" key="9">
    <source>
        <dbReference type="ARBA" id="ARBA00023077"/>
    </source>
</evidence>
<evidence type="ECO:0000256" key="2">
    <source>
        <dbReference type="ARBA" id="ARBA00022448"/>
    </source>
</evidence>
<keyword evidence="8" id="KW-0406">Ion transport</keyword>
<dbReference type="PANTHER" id="PTHR32552">
    <property type="entry name" value="FERRICHROME IRON RECEPTOR-RELATED"/>
    <property type="match status" value="1"/>
</dbReference>
<evidence type="ECO:0000256" key="3">
    <source>
        <dbReference type="ARBA" id="ARBA00022452"/>
    </source>
</evidence>
<dbReference type="RefSeq" id="WP_321552421.1">
    <property type="nucleotide sequence ID" value="NZ_JAXIVU010000001.1"/>
</dbReference>
<gene>
    <name evidence="14" type="ORF">TOI97_00575</name>
</gene>
<evidence type="ECO:0000256" key="1">
    <source>
        <dbReference type="ARBA" id="ARBA00004571"/>
    </source>
</evidence>
<keyword evidence="6" id="KW-0732">Signal</keyword>
<evidence type="ECO:0000256" key="7">
    <source>
        <dbReference type="ARBA" id="ARBA00023004"/>
    </source>
</evidence>
<keyword evidence="2" id="KW-0813">Transport</keyword>
<keyword evidence="9" id="KW-0798">TonB box</keyword>
<feature type="region of interest" description="Disordered" evidence="12">
    <location>
        <begin position="1"/>
        <end position="29"/>
    </location>
</feature>
<dbReference type="InterPro" id="IPR000531">
    <property type="entry name" value="Beta-barrel_TonB"/>
</dbReference>
<evidence type="ECO:0000256" key="12">
    <source>
        <dbReference type="SAM" id="MobiDB-lite"/>
    </source>
</evidence>
<keyword evidence="14" id="KW-0675">Receptor</keyword>
<name>A0ABU5GN29_9GAMM</name>
<evidence type="ECO:0000313" key="15">
    <source>
        <dbReference type="Proteomes" id="UP001294570"/>
    </source>
</evidence>